<feature type="non-terminal residue" evidence="2">
    <location>
        <position position="1"/>
    </location>
</feature>
<reference evidence="2 3" key="1">
    <citation type="journal article" date="2019" name="Sci. Rep.">
        <title>Orb-weaving spider Araneus ventricosus genome elucidates the spidroin gene catalogue.</title>
        <authorList>
            <person name="Kono N."/>
            <person name="Nakamura H."/>
            <person name="Ohtoshi R."/>
            <person name="Moran D.A.P."/>
            <person name="Shinohara A."/>
            <person name="Yoshida Y."/>
            <person name="Fujiwara M."/>
            <person name="Mori M."/>
            <person name="Tomita M."/>
            <person name="Arakawa K."/>
        </authorList>
    </citation>
    <scope>NUCLEOTIDE SEQUENCE [LARGE SCALE GENOMIC DNA]</scope>
</reference>
<name>A0A4Y2N477_ARAVE</name>
<evidence type="ECO:0000313" key="2">
    <source>
        <dbReference type="EMBL" id="GBN33692.1"/>
    </source>
</evidence>
<evidence type="ECO:0000313" key="3">
    <source>
        <dbReference type="Proteomes" id="UP000499080"/>
    </source>
</evidence>
<comment type="caution">
    <text evidence="2">The sequence shown here is derived from an EMBL/GenBank/DDBJ whole genome shotgun (WGS) entry which is preliminary data.</text>
</comment>
<feature type="region of interest" description="Disordered" evidence="1">
    <location>
        <begin position="1"/>
        <end position="28"/>
    </location>
</feature>
<organism evidence="2 3">
    <name type="scientific">Araneus ventricosus</name>
    <name type="common">Orbweaver spider</name>
    <name type="synonym">Epeira ventricosa</name>
    <dbReference type="NCBI Taxonomy" id="182803"/>
    <lineage>
        <taxon>Eukaryota</taxon>
        <taxon>Metazoa</taxon>
        <taxon>Ecdysozoa</taxon>
        <taxon>Arthropoda</taxon>
        <taxon>Chelicerata</taxon>
        <taxon>Arachnida</taxon>
        <taxon>Araneae</taxon>
        <taxon>Araneomorphae</taxon>
        <taxon>Entelegynae</taxon>
        <taxon>Araneoidea</taxon>
        <taxon>Araneidae</taxon>
        <taxon>Araneus</taxon>
    </lineage>
</organism>
<dbReference type="EMBL" id="BGPR01126022">
    <property type="protein sequence ID" value="GBN33692.1"/>
    <property type="molecule type" value="Genomic_DNA"/>
</dbReference>
<accession>A0A4Y2N477</accession>
<keyword evidence="3" id="KW-1185">Reference proteome</keyword>
<sequence>ENDGYFGRNLGQMPRTTSELTTPLQTSAPHQRKDVWSLTYDLACNSLNIRRISSGIEFRACIPPAPKLGPYR</sequence>
<dbReference type="Proteomes" id="UP000499080">
    <property type="component" value="Unassembled WGS sequence"/>
</dbReference>
<dbReference type="AlphaFoldDB" id="A0A4Y2N477"/>
<evidence type="ECO:0000256" key="1">
    <source>
        <dbReference type="SAM" id="MobiDB-lite"/>
    </source>
</evidence>
<gene>
    <name evidence="2" type="ORF">AVEN_194105_1</name>
</gene>
<protein>
    <submittedName>
        <fullName evidence="2">Uncharacterized protein</fullName>
    </submittedName>
</protein>
<proteinExistence type="predicted"/>
<feature type="compositionally biased region" description="Polar residues" evidence="1">
    <location>
        <begin position="14"/>
        <end position="28"/>
    </location>
</feature>